<feature type="region of interest" description="Disordered" evidence="5">
    <location>
        <begin position="454"/>
        <end position="476"/>
    </location>
</feature>
<dbReference type="PROSITE" id="PS51319">
    <property type="entry name" value="TFIIS_N"/>
    <property type="match status" value="1"/>
</dbReference>
<evidence type="ECO:0000256" key="2">
    <source>
        <dbReference type="ARBA" id="ARBA00023242"/>
    </source>
</evidence>
<comment type="caution">
    <text evidence="7">The sequence shown here is derived from an EMBL/GenBank/DDBJ whole genome shotgun (WGS) entry which is preliminary data.</text>
</comment>
<dbReference type="EMBL" id="CM004394">
    <property type="protein sequence ID" value="OAY43332.1"/>
    <property type="molecule type" value="Genomic_DNA"/>
</dbReference>
<feature type="domain" description="TFIIS N-terminal" evidence="6">
    <location>
        <begin position="161"/>
        <end position="236"/>
    </location>
</feature>
<reference evidence="8" key="1">
    <citation type="journal article" date="2016" name="Nat. Biotechnol.">
        <title>Sequencing wild and cultivated cassava and related species reveals extensive interspecific hybridization and genetic diversity.</title>
        <authorList>
            <person name="Bredeson J.V."/>
            <person name="Lyons J.B."/>
            <person name="Prochnik S.E."/>
            <person name="Wu G.A."/>
            <person name="Ha C.M."/>
            <person name="Edsinger-Gonzales E."/>
            <person name="Grimwood J."/>
            <person name="Schmutz J."/>
            <person name="Rabbi I.Y."/>
            <person name="Egesi C."/>
            <person name="Nauluvula P."/>
            <person name="Lebot V."/>
            <person name="Ndunguru J."/>
            <person name="Mkamilo G."/>
            <person name="Bart R.S."/>
            <person name="Setter T.L."/>
            <person name="Gleadow R.M."/>
            <person name="Kulakow P."/>
            <person name="Ferguson M.E."/>
            <person name="Rounsley S."/>
            <person name="Rokhsar D.S."/>
        </authorList>
    </citation>
    <scope>NUCLEOTIDE SEQUENCE [LARGE SCALE GENOMIC DNA]</scope>
    <source>
        <strain evidence="8">cv. AM560-2</strain>
    </source>
</reference>
<feature type="region of interest" description="Disordered" evidence="5">
    <location>
        <begin position="295"/>
        <end position="375"/>
    </location>
</feature>
<evidence type="ECO:0000256" key="3">
    <source>
        <dbReference type="PROSITE-ProRule" id="PRU00649"/>
    </source>
</evidence>
<keyword evidence="4" id="KW-0175">Coiled coil</keyword>
<keyword evidence="2 3" id="KW-0539">Nucleus</keyword>
<feature type="coiled-coil region" evidence="4">
    <location>
        <begin position="415"/>
        <end position="442"/>
    </location>
</feature>
<feature type="compositionally biased region" description="Polar residues" evidence="5">
    <location>
        <begin position="246"/>
        <end position="260"/>
    </location>
</feature>
<dbReference type="STRING" id="3983.A0A2C9VDU9"/>
<dbReference type="GO" id="GO:0005634">
    <property type="term" value="C:nucleus"/>
    <property type="evidence" value="ECO:0007669"/>
    <property type="project" value="UniProtKB-SubCell"/>
</dbReference>
<accession>A0A2C9VDU9</accession>
<name>A0A2C9VDU9_MANES</name>
<comment type="subcellular location">
    <subcellularLocation>
        <location evidence="1 3">Nucleus</location>
    </subcellularLocation>
</comment>
<evidence type="ECO:0000313" key="7">
    <source>
        <dbReference type="EMBL" id="OAY43332.1"/>
    </source>
</evidence>
<dbReference type="OMA" id="HERRPQN"/>
<feature type="region of interest" description="Disordered" evidence="5">
    <location>
        <begin position="243"/>
        <end position="272"/>
    </location>
</feature>
<dbReference type="InterPro" id="IPR035441">
    <property type="entry name" value="TFIIS/LEDGF_dom_sf"/>
</dbReference>
<feature type="region of interest" description="Disordered" evidence="5">
    <location>
        <begin position="107"/>
        <end position="129"/>
    </location>
</feature>
<protein>
    <recommendedName>
        <fullName evidence="6">TFIIS N-terminal domain-containing protein</fullName>
    </recommendedName>
</protein>
<dbReference type="Gramene" id="Manes.08G061400.1.v8.1">
    <property type="protein sequence ID" value="Manes.08G061400.1.v8.1.CDS"/>
    <property type="gene ID" value="Manes.08G061400.v8.1"/>
</dbReference>
<evidence type="ECO:0000256" key="5">
    <source>
        <dbReference type="SAM" id="MobiDB-lite"/>
    </source>
</evidence>
<dbReference type="SUPFAM" id="SSF47676">
    <property type="entry name" value="Conserved domain common to transcription factors TFIIS, elongin A, CRSP70"/>
    <property type="match status" value="1"/>
</dbReference>
<sequence>MMKSGSIDYWRNYFRTANSDIFSIIDHAIIVAASDCPKEFRLRRDRIAERLFSSRWTRCSGCNRVELAVPAHEGENDDGGCKRRDGGCSNDVDDDDEDIDIDGCEFEGGGSKESKVNSSNRDDNDFDNGEVNVNDHLVSNYSYGEAEALTDEIEEESQVVGEVLRIKDILLNSRDESDSVLFESLRRLQLMALTVETLKATEIGKAVNGLRKHGSKEIRHLARTLIDGWKVLVDEWYNATKAFGGSNLQSDEGTPESLNPSIVDEEEEGLPSPPLDEGAFFATQTAGIELSQFFDGMDDFGNPRNSGGSIKNHENGTKPSPENHNITKKKQQTPNDAVVAKDNTSQQMRRQEAVLKTSRPTNADSCPRRPLKQSVDQKANNDLKIMRKTEKVVSQRKPPSVQQDKFKCPDEVAVQMKLEATKRKLQERYQQAENAKRQRTIQVMELHDLPKQGLVQKNQHMRPGSHNRNWAHGRRQ</sequence>
<dbReference type="SMART" id="SM00509">
    <property type="entry name" value="TFS2N"/>
    <property type="match status" value="1"/>
</dbReference>
<dbReference type="CDD" id="cd00183">
    <property type="entry name" value="TFIIS_I"/>
    <property type="match status" value="1"/>
</dbReference>
<dbReference type="Proteomes" id="UP000091857">
    <property type="component" value="Chromosome 8"/>
</dbReference>
<proteinExistence type="predicted"/>
<feature type="compositionally biased region" description="Basic residues" evidence="5">
    <location>
        <begin position="459"/>
        <end position="476"/>
    </location>
</feature>
<dbReference type="AlphaFoldDB" id="A0A2C9VDU9"/>
<dbReference type="Gene3D" id="1.20.930.10">
    <property type="entry name" value="Conserved domain common to transcription factors TFIIS, elongin A, CRSP70"/>
    <property type="match status" value="1"/>
</dbReference>
<evidence type="ECO:0000256" key="4">
    <source>
        <dbReference type="SAM" id="Coils"/>
    </source>
</evidence>
<dbReference type="PANTHER" id="PTHR46554:SF2">
    <property type="entry name" value="TFIIS N-TERMINAL DOMAIN-CONTAINING PROTEIN"/>
    <property type="match status" value="1"/>
</dbReference>
<feature type="compositionally biased region" description="Basic and acidic residues" evidence="5">
    <location>
        <begin position="110"/>
        <end position="123"/>
    </location>
</feature>
<keyword evidence="8" id="KW-1185">Reference proteome</keyword>
<dbReference type="InterPro" id="IPR017923">
    <property type="entry name" value="TFIIS_N"/>
</dbReference>
<dbReference type="InterPro" id="IPR003617">
    <property type="entry name" value="TFIIS/CRSP70_N_sub"/>
</dbReference>
<gene>
    <name evidence="7" type="ORF">MANES_08G061400v8</name>
</gene>
<dbReference type="PANTHER" id="PTHR46554">
    <property type="entry name" value="MEDIATOR OF RNA POLYMERASE II TRANSCRIPTION SUBUNIT 26A-RELATED"/>
    <property type="match status" value="1"/>
</dbReference>
<evidence type="ECO:0000259" key="6">
    <source>
        <dbReference type="PROSITE" id="PS51319"/>
    </source>
</evidence>
<dbReference type="OrthoDB" id="44867at2759"/>
<organism evidence="7 8">
    <name type="scientific">Manihot esculenta</name>
    <name type="common">Cassava</name>
    <name type="synonym">Jatropha manihot</name>
    <dbReference type="NCBI Taxonomy" id="3983"/>
    <lineage>
        <taxon>Eukaryota</taxon>
        <taxon>Viridiplantae</taxon>
        <taxon>Streptophyta</taxon>
        <taxon>Embryophyta</taxon>
        <taxon>Tracheophyta</taxon>
        <taxon>Spermatophyta</taxon>
        <taxon>Magnoliopsida</taxon>
        <taxon>eudicotyledons</taxon>
        <taxon>Gunneridae</taxon>
        <taxon>Pentapetalae</taxon>
        <taxon>rosids</taxon>
        <taxon>fabids</taxon>
        <taxon>Malpighiales</taxon>
        <taxon>Euphorbiaceae</taxon>
        <taxon>Crotonoideae</taxon>
        <taxon>Manihoteae</taxon>
        <taxon>Manihot</taxon>
    </lineage>
</organism>
<evidence type="ECO:0000256" key="1">
    <source>
        <dbReference type="ARBA" id="ARBA00004123"/>
    </source>
</evidence>
<dbReference type="Pfam" id="PF08711">
    <property type="entry name" value="Med26"/>
    <property type="match status" value="1"/>
</dbReference>
<evidence type="ECO:0000313" key="8">
    <source>
        <dbReference type="Proteomes" id="UP000091857"/>
    </source>
</evidence>